<dbReference type="RefSeq" id="XP_056845418.1">
    <property type="nucleotide sequence ID" value="XM_056989438.1"/>
</dbReference>
<dbReference type="KEGG" id="rsz:108844565"/>
<dbReference type="GeneID" id="108844565"/>
<dbReference type="Pfam" id="PF13966">
    <property type="entry name" value="zf-RVT"/>
    <property type="match status" value="1"/>
</dbReference>
<dbReference type="Proteomes" id="UP000504610">
    <property type="component" value="Chromosome 1"/>
</dbReference>
<reference evidence="4" key="2">
    <citation type="submission" date="2025-08" db="UniProtKB">
        <authorList>
            <consortium name="RefSeq"/>
        </authorList>
    </citation>
    <scope>IDENTIFICATION</scope>
    <source>
        <tissue evidence="4">Leaf</tissue>
    </source>
</reference>
<dbReference type="GO" id="GO:0004523">
    <property type="term" value="F:RNA-DNA hybrid ribonuclease activity"/>
    <property type="evidence" value="ECO:0007669"/>
    <property type="project" value="InterPro"/>
</dbReference>
<dbReference type="SUPFAM" id="SSF53098">
    <property type="entry name" value="Ribonuclease H-like"/>
    <property type="match status" value="1"/>
</dbReference>
<organism evidence="3 4">
    <name type="scientific">Raphanus sativus</name>
    <name type="common">Radish</name>
    <name type="synonym">Raphanus raphanistrum var. sativus</name>
    <dbReference type="NCBI Taxonomy" id="3726"/>
    <lineage>
        <taxon>Eukaryota</taxon>
        <taxon>Viridiplantae</taxon>
        <taxon>Streptophyta</taxon>
        <taxon>Embryophyta</taxon>
        <taxon>Tracheophyta</taxon>
        <taxon>Spermatophyta</taxon>
        <taxon>Magnoliopsida</taxon>
        <taxon>eudicotyledons</taxon>
        <taxon>Gunneridae</taxon>
        <taxon>Pentapetalae</taxon>
        <taxon>rosids</taxon>
        <taxon>malvids</taxon>
        <taxon>Brassicales</taxon>
        <taxon>Brassicaceae</taxon>
        <taxon>Brassiceae</taxon>
        <taxon>Raphanus</taxon>
    </lineage>
</organism>
<dbReference type="InterPro" id="IPR044730">
    <property type="entry name" value="RNase_H-like_dom_plant"/>
</dbReference>
<sequence length="363" mass="39932">MNLQPSTLGAEDSYIWYPTRNGIYSVKSGYHSIKGQALTPASNQSGFDWIKDVWSGTFSPKMKTFLWTTIQKAIPLGANLQSSGVTQEIKCIRCGQRETEAHIFFSCEFAVKVWEYTHLTLNIDIASLPDVASALVAFRNNRCLPPLGVTTPLLPWILWALWTARNVVIFEQRTYTVEETAIRAIKLAREWNQAQLTQKKISTTTQGSIAGLPLLGLSQPPSIGTRIIKTDAAWDKKTQTAGLAWIASEPPSSRTTQGAKIHWNVASPLAAEALAIRNALQDAAASGITFLQIYSDNQTLIRAINGKIFEKEINGILKDIETLSSLFVESSFCFISRAKNGLADSLAKSILRTPLCVMGRPTG</sequence>
<accession>A0A9W3C1W1</accession>
<feature type="domain" description="RNase H type-1" evidence="1">
    <location>
        <begin position="230"/>
        <end position="349"/>
    </location>
</feature>
<gene>
    <name evidence="4" type="primary">LOC108844565</name>
</gene>
<dbReference type="AlphaFoldDB" id="A0A9W3C1W1"/>
<dbReference type="InterPro" id="IPR026960">
    <property type="entry name" value="RVT-Znf"/>
</dbReference>
<dbReference type="InterPro" id="IPR036397">
    <property type="entry name" value="RNaseH_sf"/>
</dbReference>
<dbReference type="CDD" id="cd06222">
    <property type="entry name" value="RNase_H_like"/>
    <property type="match status" value="1"/>
</dbReference>
<dbReference type="OrthoDB" id="1112108at2759"/>
<name>A0A9W3C1W1_RAPSA</name>
<dbReference type="PANTHER" id="PTHR47074:SF49">
    <property type="entry name" value="POLYNUCLEOTIDYL TRANSFERASE, RIBONUCLEASE H-LIKE SUPERFAMILY PROTEIN"/>
    <property type="match status" value="1"/>
</dbReference>
<evidence type="ECO:0000259" key="1">
    <source>
        <dbReference type="Pfam" id="PF13456"/>
    </source>
</evidence>
<evidence type="ECO:0000259" key="2">
    <source>
        <dbReference type="Pfam" id="PF13966"/>
    </source>
</evidence>
<evidence type="ECO:0000313" key="3">
    <source>
        <dbReference type="Proteomes" id="UP000504610"/>
    </source>
</evidence>
<dbReference type="GO" id="GO:0003676">
    <property type="term" value="F:nucleic acid binding"/>
    <property type="evidence" value="ECO:0007669"/>
    <property type="project" value="InterPro"/>
</dbReference>
<evidence type="ECO:0000313" key="4">
    <source>
        <dbReference type="RefSeq" id="XP_056845418.1"/>
    </source>
</evidence>
<dbReference type="Pfam" id="PF13456">
    <property type="entry name" value="RVT_3"/>
    <property type="match status" value="1"/>
</dbReference>
<feature type="domain" description="Reverse transcriptase zinc-binding" evidence="2">
    <location>
        <begin position="24"/>
        <end position="114"/>
    </location>
</feature>
<proteinExistence type="predicted"/>
<dbReference type="InterPro" id="IPR052929">
    <property type="entry name" value="RNase_H-like_EbsB-rel"/>
</dbReference>
<dbReference type="InterPro" id="IPR002156">
    <property type="entry name" value="RNaseH_domain"/>
</dbReference>
<dbReference type="Gene3D" id="3.30.420.10">
    <property type="entry name" value="Ribonuclease H-like superfamily/Ribonuclease H"/>
    <property type="match status" value="1"/>
</dbReference>
<dbReference type="InterPro" id="IPR012337">
    <property type="entry name" value="RNaseH-like_sf"/>
</dbReference>
<reference evidence="3" key="1">
    <citation type="journal article" date="2019" name="Database">
        <title>The radish genome database (RadishGD): an integrated information resource for radish genomics.</title>
        <authorList>
            <person name="Yu H.J."/>
            <person name="Baek S."/>
            <person name="Lee Y.J."/>
            <person name="Cho A."/>
            <person name="Mun J.H."/>
        </authorList>
    </citation>
    <scope>NUCLEOTIDE SEQUENCE [LARGE SCALE GENOMIC DNA]</scope>
    <source>
        <strain evidence="3">cv. WK10039</strain>
    </source>
</reference>
<dbReference type="PANTHER" id="PTHR47074">
    <property type="entry name" value="BNAC02G40300D PROTEIN"/>
    <property type="match status" value="1"/>
</dbReference>
<protein>
    <submittedName>
        <fullName evidence="4">Uncharacterized protein LOC108844565</fullName>
    </submittedName>
</protein>
<keyword evidence="3" id="KW-1185">Reference proteome</keyword>